<name>A0A1I6HSA4_9FIRM</name>
<dbReference type="Pfam" id="PF00550">
    <property type="entry name" value="PP-binding"/>
    <property type="match status" value="1"/>
</dbReference>
<dbReference type="PROSITE" id="PS50075">
    <property type="entry name" value="CARRIER"/>
    <property type="match status" value="1"/>
</dbReference>
<gene>
    <name evidence="2" type="ORF">SAMN05661086_00233</name>
</gene>
<dbReference type="EMBL" id="FOYZ01000001">
    <property type="protein sequence ID" value="SFR57361.1"/>
    <property type="molecule type" value="Genomic_DNA"/>
</dbReference>
<dbReference type="SUPFAM" id="SSF47336">
    <property type="entry name" value="ACP-like"/>
    <property type="match status" value="1"/>
</dbReference>
<evidence type="ECO:0000313" key="3">
    <source>
        <dbReference type="Proteomes" id="UP000199659"/>
    </source>
</evidence>
<dbReference type="InterPro" id="IPR036736">
    <property type="entry name" value="ACP-like_sf"/>
</dbReference>
<dbReference type="AlphaFoldDB" id="A0A1I6HSA4"/>
<organism evidence="2 3">
    <name type="scientific">Anaeromicropila populeti</name>
    <dbReference type="NCBI Taxonomy" id="37658"/>
    <lineage>
        <taxon>Bacteria</taxon>
        <taxon>Bacillati</taxon>
        <taxon>Bacillota</taxon>
        <taxon>Clostridia</taxon>
        <taxon>Lachnospirales</taxon>
        <taxon>Lachnospiraceae</taxon>
        <taxon>Anaeromicropila</taxon>
    </lineage>
</organism>
<dbReference type="STRING" id="37658.SAMN05661086_00233"/>
<evidence type="ECO:0000313" key="2">
    <source>
        <dbReference type="EMBL" id="SFR57361.1"/>
    </source>
</evidence>
<evidence type="ECO:0000259" key="1">
    <source>
        <dbReference type="PROSITE" id="PS50075"/>
    </source>
</evidence>
<accession>A0A1I6HSA4</accession>
<keyword evidence="3" id="KW-1185">Reference proteome</keyword>
<dbReference type="Proteomes" id="UP000199659">
    <property type="component" value="Unassembled WGS sequence"/>
</dbReference>
<feature type="domain" description="Carrier" evidence="1">
    <location>
        <begin position="8"/>
        <end position="87"/>
    </location>
</feature>
<protein>
    <submittedName>
        <fullName evidence="2">Acyl carrier protein</fullName>
    </submittedName>
</protein>
<proteinExistence type="predicted"/>
<dbReference type="RefSeq" id="WP_177214488.1">
    <property type="nucleotide sequence ID" value="NZ_FOYZ01000001.1"/>
</dbReference>
<dbReference type="InterPro" id="IPR009081">
    <property type="entry name" value="PP-bd_ACP"/>
</dbReference>
<dbReference type="Gene3D" id="1.10.1200.10">
    <property type="entry name" value="ACP-like"/>
    <property type="match status" value="1"/>
</dbReference>
<reference evidence="2 3" key="1">
    <citation type="submission" date="2016-10" db="EMBL/GenBank/DDBJ databases">
        <authorList>
            <person name="de Groot N.N."/>
        </authorList>
    </citation>
    <scope>NUCLEOTIDE SEQUENCE [LARGE SCALE GENOMIC DNA]</scope>
    <source>
        <strain evidence="2 3">743A</strain>
    </source>
</reference>
<sequence>MELKFTEESMSKELREFLIDELLIDMEPDEISADASLGNEIGVDSLGFTELMAHIEDTYKIKISDEEFTPENFRTINNIIKLIQNKL</sequence>